<dbReference type="InterPro" id="IPR009959">
    <property type="entry name" value="Cyclase_SnoaL-like"/>
</dbReference>
<dbReference type="GO" id="GO:0030638">
    <property type="term" value="P:polyketide metabolic process"/>
    <property type="evidence" value="ECO:0007669"/>
    <property type="project" value="InterPro"/>
</dbReference>
<evidence type="ECO:0000313" key="2">
    <source>
        <dbReference type="Proteomes" id="UP000031671"/>
    </source>
</evidence>
<gene>
    <name evidence="1" type="ORF">JCM19231_3256</name>
</gene>
<accession>A0A0B8NRE0</accession>
<proteinExistence type="predicted"/>
<dbReference type="InterPro" id="IPR032710">
    <property type="entry name" value="NTF2-like_dom_sf"/>
</dbReference>
<evidence type="ECO:0000313" key="1">
    <source>
        <dbReference type="EMBL" id="GAM57140.1"/>
    </source>
</evidence>
<dbReference type="Proteomes" id="UP000031671">
    <property type="component" value="Unassembled WGS sequence"/>
</dbReference>
<organism evidence="1 2">
    <name type="scientific">Vibrio ishigakensis</name>
    <dbReference type="NCBI Taxonomy" id="1481914"/>
    <lineage>
        <taxon>Bacteria</taxon>
        <taxon>Pseudomonadati</taxon>
        <taxon>Pseudomonadota</taxon>
        <taxon>Gammaproteobacteria</taxon>
        <taxon>Vibrionales</taxon>
        <taxon>Vibrionaceae</taxon>
        <taxon>Vibrio</taxon>
    </lineage>
</organism>
<comment type="caution">
    <text evidence="1">The sequence shown here is derived from an EMBL/GenBank/DDBJ whole genome shotgun (WGS) entry which is preliminary data.</text>
</comment>
<reference evidence="1 2" key="1">
    <citation type="submission" date="2015-01" db="EMBL/GenBank/DDBJ databases">
        <title>Vibrio sp. C1 JCM 19231 whole genome shotgun sequence.</title>
        <authorList>
            <person name="Sawabe T."/>
            <person name="Meirelles P."/>
            <person name="Feng G."/>
            <person name="Sayaka M."/>
            <person name="Hattori M."/>
            <person name="Ohkuma M."/>
        </authorList>
    </citation>
    <scope>NUCLEOTIDE SEQUENCE [LARGE SCALE GENOMIC DNA]</scope>
    <source>
        <strain evidence="2">JCM 19231</strain>
    </source>
</reference>
<reference evidence="1 2" key="2">
    <citation type="submission" date="2015-01" db="EMBL/GenBank/DDBJ databases">
        <authorList>
            <consortium name="NBRP consortium"/>
            <person name="Sawabe T."/>
            <person name="Meirelles P."/>
            <person name="Feng G."/>
            <person name="Sayaka M."/>
            <person name="Hattori M."/>
            <person name="Ohkuma M."/>
        </authorList>
    </citation>
    <scope>NUCLEOTIDE SEQUENCE [LARGE SCALE GENOMIC DNA]</scope>
    <source>
        <strain evidence="2">JCM 19231</strain>
    </source>
</reference>
<dbReference type="Gene3D" id="3.10.450.50">
    <property type="match status" value="2"/>
</dbReference>
<protein>
    <recommendedName>
        <fullName evidence="3">Polyketide cyclase</fullName>
    </recommendedName>
</protein>
<dbReference type="SUPFAM" id="SSF54427">
    <property type="entry name" value="NTF2-like"/>
    <property type="match status" value="2"/>
</dbReference>
<dbReference type="AlphaFoldDB" id="A0A0B8NRE0"/>
<evidence type="ECO:0008006" key="3">
    <source>
        <dbReference type="Google" id="ProtNLM"/>
    </source>
</evidence>
<name>A0A0B8NRE0_9VIBR</name>
<dbReference type="Pfam" id="PF07366">
    <property type="entry name" value="SnoaL"/>
    <property type="match status" value="1"/>
</dbReference>
<sequence>MSMQGFDPKWKDFPDYILGITSEIWEARGLHTLHEYYSPDIIVRTPQAITVGNKQVINATMEVLAQFPDRTLLGEDVIWSGTPETGMLSSHRIISTATHKATGKRLKFRIIADCHAINNQINDEWLIRDQGAVARQIGIEPKEMALQQIKAEGGAQVFTPDLDVAGPYQSPGNDSPWGLKYAQILESIMAAEFSVIPREYDRACIGEYAGNQTALSHAEIDAFWMSLRSAFPNAEFKIEHCIGLEEQMMSPRAAIRWSLKGKHEGYGAFGEPTGAEVYIMGASMQSLGLGVFAESTYCLTKWRFGVRS</sequence>
<keyword evidence="2" id="KW-1185">Reference proteome</keyword>
<dbReference type="EMBL" id="BBRZ01000045">
    <property type="protein sequence ID" value="GAM57140.1"/>
    <property type="molecule type" value="Genomic_DNA"/>
</dbReference>